<dbReference type="Proteomes" id="UP001281003">
    <property type="component" value="Unassembled WGS sequence"/>
</dbReference>
<reference evidence="3" key="2">
    <citation type="submission" date="2023-07" db="EMBL/GenBank/DDBJ databases">
        <authorList>
            <consortium name="Lawrence Berkeley National Laboratory"/>
            <person name="Haridas S."/>
            <person name="Hensen N."/>
            <person name="Bonometti L."/>
            <person name="Westerberg I."/>
            <person name="Brannstrom I.O."/>
            <person name="Guillou S."/>
            <person name="Cros-Aarteil S."/>
            <person name="Calhoun S."/>
            <person name="Kuo A."/>
            <person name="Mondo S."/>
            <person name="Pangilinan J."/>
            <person name="Riley R."/>
            <person name="LaButti K."/>
            <person name="Andreopoulos B."/>
            <person name="Lipzen A."/>
            <person name="Chen C."/>
            <person name="Yanf M."/>
            <person name="Daum C."/>
            <person name="Ng V."/>
            <person name="Clum A."/>
            <person name="Steindorff A."/>
            <person name="Ohm R."/>
            <person name="Martin F."/>
            <person name="Silar P."/>
            <person name="Natvig D."/>
            <person name="Lalanne C."/>
            <person name="Gautier V."/>
            <person name="Ament-velasquez S.L."/>
            <person name="Kruys A."/>
            <person name="Hutchinson M.I."/>
            <person name="Powell A.J."/>
            <person name="Barry K."/>
            <person name="Miller A.N."/>
            <person name="Grigoriev I.V."/>
            <person name="Debuchy R."/>
            <person name="Gladieux P."/>
            <person name="Thoren M.H."/>
            <person name="Johannesson H."/>
        </authorList>
    </citation>
    <scope>NUCLEOTIDE SEQUENCE</scope>
    <source>
        <strain evidence="3">FGSC 1904</strain>
    </source>
</reference>
<dbReference type="PANTHER" id="PTHR10622">
    <property type="entry name" value="HET DOMAIN-CONTAINING PROTEIN"/>
    <property type="match status" value="1"/>
</dbReference>
<dbReference type="InterPro" id="IPR010730">
    <property type="entry name" value="HET"/>
</dbReference>
<evidence type="ECO:0000313" key="3">
    <source>
        <dbReference type="EMBL" id="KAK3400346.1"/>
    </source>
</evidence>
<accession>A0AAE0PI87</accession>
<protein>
    <submittedName>
        <fullName evidence="3">Heterokaryon incompatibility protein-domain-containing protein</fullName>
    </submittedName>
</protein>
<sequence length="337" mass="38703">MRLINTRTLELEEFVGSNIPKYAILSHTWENGEITFQDIQAKPLKNLVPQGALKVIKACKVAAQYGLDYAWVDTCCIDKSSSAELTEAINSMFQWYKLSTICLAYLSDLKVDELIQDGMPKCRWFKRGWTLQELIAPTRIMFYDQGWNERGSKKELSSLLVKITRIDLDILLDPSKIYTIPVGKRMSWAADRQTTRIEDRAYSLLGIFDINMPLIYGEGSKAFTRLQEEIVRRTNDVSIFAWQSRDSSIWRGIFANTPDEFELLSGLQDGLTLRDGSEFFLTNKGLRIDLELASFEANVYLWPLYCTNNVQDEWQCIYLIAVGKDGSIHWGIKRDST</sequence>
<dbReference type="InterPro" id="IPR058525">
    <property type="entry name" value="DUF8212"/>
</dbReference>
<evidence type="ECO:0000259" key="1">
    <source>
        <dbReference type="Pfam" id="PF06985"/>
    </source>
</evidence>
<proteinExistence type="predicted"/>
<dbReference type="Pfam" id="PF26640">
    <property type="entry name" value="DUF8212"/>
    <property type="match status" value="1"/>
</dbReference>
<evidence type="ECO:0000313" key="4">
    <source>
        <dbReference type="Proteomes" id="UP001281003"/>
    </source>
</evidence>
<gene>
    <name evidence="3" type="ORF">B0T20DRAFT_452435</name>
</gene>
<name>A0AAE0PI87_SORBR</name>
<feature type="domain" description="DUF8212" evidence="2">
    <location>
        <begin position="221"/>
        <end position="245"/>
    </location>
</feature>
<keyword evidence="4" id="KW-1185">Reference proteome</keyword>
<comment type="caution">
    <text evidence="3">The sequence shown here is derived from an EMBL/GenBank/DDBJ whole genome shotgun (WGS) entry which is preliminary data.</text>
</comment>
<organism evidence="3 4">
    <name type="scientific">Sordaria brevicollis</name>
    <dbReference type="NCBI Taxonomy" id="83679"/>
    <lineage>
        <taxon>Eukaryota</taxon>
        <taxon>Fungi</taxon>
        <taxon>Dikarya</taxon>
        <taxon>Ascomycota</taxon>
        <taxon>Pezizomycotina</taxon>
        <taxon>Sordariomycetes</taxon>
        <taxon>Sordariomycetidae</taxon>
        <taxon>Sordariales</taxon>
        <taxon>Sordariaceae</taxon>
        <taxon>Sordaria</taxon>
    </lineage>
</organism>
<dbReference type="Pfam" id="PF06985">
    <property type="entry name" value="HET"/>
    <property type="match status" value="1"/>
</dbReference>
<evidence type="ECO:0000259" key="2">
    <source>
        <dbReference type="Pfam" id="PF26640"/>
    </source>
</evidence>
<dbReference type="EMBL" id="JAUTDP010000004">
    <property type="protein sequence ID" value="KAK3400346.1"/>
    <property type="molecule type" value="Genomic_DNA"/>
</dbReference>
<dbReference type="PANTHER" id="PTHR10622:SF12">
    <property type="entry name" value="HET DOMAIN-CONTAINING PROTEIN"/>
    <property type="match status" value="1"/>
</dbReference>
<dbReference type="AlphaFoldDB" id="A0AAE0PI87"/>
<feature type="domain" description="Heterokaryon incompatibility" evidence="1">
    <location>
        <begin position="22"/>
        <end position="113"/>
    </location>
</feature>
<reference evidence="3" key="1">
    <citation type="journal article" date="2023" name="Mol. Phylogenet. Evol.">
        <title>Genome-scale phylogeny and comparative genomics of the fungal order Sordariales.</title>
        <authorList>
            <person name="Hensen N."/>
            <person name="Bonometti L."/>
            <person name="Westerberg I."/>
            <person name="Brannstrom I.O."/>
            <person name="Guillou S."/>
            <person name="Cros-Aarteil S."/>
            <person name="Calhoun S."/>
            <person name="Haridas S."/>
            <person name="Kuo A."/>
            <person name="Mondo S."/>
            <person name="Pangilinan J."/>
            <person name="Riley R."/>
            <person name="LaButti K."/>
            <person name="Andreopoulos B."/>
            <person name="Lipzen A."/>
            <person name="Chen C."/>
            <person name="Yan M."/>
            <person name="Daum C."/>
            <person name="Ng V."/>
            <person name="Clum A."/>
            <person name="Steindorff A."/>
            <person name="Ohm R.A."/>
            <person name="Martin F."/>
            <person name="Silar P."/>
            <person name="Natvig D.O."/>
            <person name="Lalanne C."/>
            <person name="Gautier V."/>
            <person name="Ament-Velasquez S.L."/>
            <person name="Kruys A."/>
            <person name="Hutchinson M.I."/>
            <person name="Powell A.J."/>
            <person name="Barry K."/>
            <person name="Miller A.N."/>
            <person name="Grigoriev I.V."/>
            <person name="Debuchy R."/>
            <person name="Gladieux P."/>
            <person name="Hiltunen Thoren M."/>
            <person name="Johannesson H."/>
        </authorList>
    </citation>
    <scope>NUCLEOTIDE SEQUENCE</scope>
    <source>
        <strain evidence="3">FGSC 1904</strain>
    </source>
</reference>